<evidence type="ECO:0000256" key="4">
    <source>
        <dbReference type="ARBA" id="ARBA00022795"/>
    </source>
</evidence>
<keyword evidence="7" id="KW-0966">Cell projection</keyword>
<protein>
    <recommendedName>
        <fullName evidence="6">Flagellar secretion chaperone FliS</fullName>
    </recommendedName>
</protein>
<keyword evidence="7" id="KW-0969">Cilium</keyword>
<dbReference type="SUPFAM" id="SSF101116">
    <property type="entry name" value="Flagellar export chaperone FliS"/>
    <property type="match status" value="1"/>
</dbReference>
<keyword evidence="8" id="KW-1185">Reference proteome</keyword>
<comment type="similarity">
    <text evidence="2 6">Belongs to the FliS family.</text>
</comment>
<reference evidence="7 8" key="1">
    <citation type="submission" date="2017-08" db="EMBL/GenBank/DDBJ databases">
        <title>A Genome Sequence of Oceanimonas doudoroffii ATCC 27123T.</title>
        <authorList>
            <person name="Brennan M.A."/>
            <person name="Maclea K.S."/>
            <person name="Mcclelland W.D."/>
            <person name="Trachtenberg A.M."/>
        </authorList>
    </citation>
    <scope>NUCLEOTIDE SEQUENCE [LARGE SCALE GENOMIC DNA]</scope>
    <source>
        <strain evidence="7 8">ATCC 27123</strain>
    </source>
</reference>
<dbReference type="InterPro" id="IPR036584">
    <property type="entry name" value="FliS_sf"/>
</dbReference>
<gene>
    <name evidence="7" type="primary">fliS</name>
    <name evidence="7" type="ORF">B6S08_07140</name>
</gene>
<evidence type="ECO:0000313" key="8">
    <source>
        <dbReference type="Proteomes" id="UP000242757"/>
    </source>
</evidence>
<evidence type="ECO:0000256" key="2">
    <source>
        <dbReference type="ARBA" id="ARBA00008787"/>
    </source>
</evidence>
<dbReference type="Gene3D" id="1.20.120.340">
    <property type="entry name" value="Flagellar protein FliS"/>
    <property type="match status" value="1"/>
</dbReference>
<comment type="caution">
    <text evidence="7">The sequence shown here is derived from an EMBL/GenBank/DDBJ whole genome shotgun (WGS) entry which is preliminary data.</text>
</comment>
<evidence type="ECO:0000256" key="6">
    <source>
        <dbReference type="PIRNR" id="PIRNR039090"/>
    </source>
</evidence>
<keyword evidence="7" id="KW-0282">Flagellum</keyword>
<organism evidence="7 8">
    <name type="scientific">Oceanimonas doudoroffii</name>
    <dbReference type="NCBI Taxonomy" id="84158"/>
    <lineage>
        <taxon>Bacteria</taxon>
        <taxon>Pseudomonadati</taxon>
        <taxon>Pseudomonadota</taxon>
        <taxon>Gammaproteobacteria</taxon>
        <taxon>Aeromonadales</taxon>
        <taxon>Aeromonadaceae</taxon>
        <taxon>Oceanimonas</taxon>
    </lineage>
</organism>
<dbReference type="Pfam" id="PF02561">
    <property type="entry name" value="FliS"/>
    <property type="match status" value="1"/>
</dbReference>
<sequence>MRGSMKAYKSVALDSQKTLASPYKVVQMLLSGALERLARARSAMEQGKPAEQGELLGATMAIVAELRAALNHEEGAEIAANLDNLYEFIMGELVLANSENSVERLEAISGLLRDIKESWDAIPMEQQQVPA</sequence>
<dbReference type="Proteomes" id="UP000242757">
    <property type="component" value="Unassembled WGS sequence"/>
</dbReference>
<evidence type="ECO:0000256" key="3">
    <source>
        <dbReference type="ARBA" id="ARBA00022490"/>
    </source>
</evidence>
<dbReference type="GO" id="GO:0071973">
    <property type="term" value="P:bacterial-type flagellum-dependent cell motility"/>
    <property type="evidence" value="ECO:0007669"/>
    <property type="project" value="TreeGrafter"/>
</dbReference>
<dbReference type="InterPro" id="IPR003713">
    <property type="entry name" value="FliS"/>
</dbReference>
<dbReference type="EMBL" id="NBIM01000001">
    <property type="protein sequence ID" value="OXY83259.1"/>
    <property type="molecule type" value="Genomic_DNA"/>
</dbReference>
<dbReference type="OrthoDB" id="9792010at2"/>
<keyword evidence="3 6" id="KW-0963">Cytoplasm</keyword>
<evidence type="ECO:0000256" key="1">
    <source>
        <dbReference type="ARBA" id="ARBA00004514"/>
    </source>
</evidence>
<comment type="subcellular location">
    <subcellularLocation>
        <location evidence="1 6">Cytoplasm</location>
        <location evidence="1 6">Cytosol</location>
    </subcellularLocation>
</comment>
<accession>A0A233RIP1</accession>
<dbReference type="GO" id="GO:0005829">
    <property type="term" value="C:cytosol"/>
    <property type="evidence" value="ECO:0007669"/>
    <property type="project" value="UniProtKB-SubCell"/>
</dbReference>
<dbReference type="NCBIfam" id="TIGR00208">
    <property type="entry name" value="fliS"/>
    <property type="match status" value="1"/>
</dbReference>
<dbReference type="AlphaFoldDB" id="A0A233RIP1"/>
<keyword evidence="5" id="KW-0143">Chaperone</keyword>
<evidence type="ECO:0000313" key="7">
    <source>
        <dbReference type="EMBL" id="OXY83259.1"/>
    </source>
</evidence>
<proteinExistence type="inferred from homology"/>
<dbReference type="PANTHER" id="PTHR34773:SF1">
    <property type="entry name" value="FLAGELLAR SECRETION CHAPERONE FLIS"/>
    <property type="match status" value="1"/>
</dbReference>
<name>A0A233RIP1_9GAMM</name>
<dbReference type="CDD" id="cd16098">
    <property type="entry name" value="FliS"/>
    <property type="match status" value="1"/>
</dbReference>
<dbReference type="GO" id="GO:0044780">
    <property type="term" value="P:bacterial-type flagellum assembly"/>
    <property type="evidence" value="ECO:0007669"/>
    <property type="project" value="InterPro"/>
</dbReference>
<evidence type="ECO:0000256" key="5">
    <source>
        <dbReference type="ARBA" id="ARBA00023186"/>
    </source>
</evidence>
<keyword evidence="4 6" id="KW-1005">Bacterial flagellum biogenesis</keyword>
<dbReference type="PIRSF" id="PIRSF039090">
    <property type="entry name" value="Flis"/>
    <property type="match status" value="1"/>
</dbReference>
<dbReference type="PANTHER" id="PTHR34773">
    <property type="entry name" value="FLAGELLAR SECRETION CHAPERONE FLIS"/>
    <property type="match status" value="1"/>
</dbReference>